<keyword evidence="4" id="KW-1199">Hemostasis impairing toxin</keyword>
<dbReference type="Proteomes" id="UP001497472">
    <property type="component" value="Unassembled WGS sequence"/>
</dbReference>
<comment type="similarity">
    <text evidence="5">Belongs to the peptidase S1 family. CLIP subfamily.</text>
</comment>
<keyword evidence="3" id="KW-1015">Disulfide bond</keyword>
<gene>
    <name evidence="10" type="ORF">LNINA_LOCUS1254</name>
</gene>
<dbReference type="GO" id="GO:0006508">
    <property type="term" value="P:proteolysis"/>
    <property type="evidence" value="ECO:0007669"/>
    <property type="project" value="UniProtKB-KW"/>
</dbReference>
<dbReference type="PANTHER" id="PTHR24256">
    <property type="entry name" value="TRYPTASE-RELATED"/>
    <property type="match status" value="1"/>
</dbReference>
<dbReference type="Gene3D" id="2.40.10.10">
    <property type="entry name" value="Trypsin-like serine proteases"/>
    <property type="match status" value="1"/>
</dbReference>
<keyword evidence="8" id="KW-0378">Hydrolase</keyword>
<keyword evidence="8" id="KW-0720">Serine protease</keyword>
<dbReference type="InterPro" id="IPR001314">
    <property type="entry name" value="Peptidase_S1A"/>
</dbReference>
<dbReference type="EMBL" id="CAVLEF010000002">
    <property type="protein sequence ID" value="CAK1541255.1"/>
    <property type="molecule type" value="Genomic_DNA"/>
</dbReference>
<reference evidence="10 11" key="1">
    <citation type="submission" date="2023-11" db="EMBL/GenBank/DDBJ databases">
        <authorList>
            <person name="Okamura Y."/>
        </authorList>
    </citation>
    <scope>NUCLEOTIDE SEQUENCE [LARGE SCALE GENOMIC DNA]</scope>
</reference>
<dbReference type="InterPro" id="IPR009003">
    <property type="entry name" value="Peptidase_S1_PA"/>
</dbReference>
<dbReference type="GO" id="GO:0090729">
    <property type="term" value="F:toxin activity"/>
    <property type="evidence" value="ECO:0007669"/>
    <property type="project" value="UniProtKB-KW"/>
</dbReference>
<dbReference type="Pfam" id="PF00089">
    <property type="entry name" value="Trypsin"/>
    <property type="match status" value="1"/>
</dbReference>
<dbReference type="InterPro" id="IPR051487">
    <property type="entry name" value="Ser/Thr_Proteases_Immune/Dev"/>
</dbReference>
<keyword evidence="8" id="KW-0645">Protease</keyword>
<dbReference type="SUPFAM" id="SSF50494">
    <property type="entry name" value="Trypsin-like serine proteases"/>
    <property type="match status" value="1"/>
</dbReference>
<dbReference type="CDD" id="cd00190">
    <property type="entry name" value="Tryp_SPc"/>
    <property type="match status" value="1"/>
</dbReference>
<dbReference type="GO" id="GO:0004252">
    <property type="term" value="F:serine-type endopeptidase activity"/>
    <property type="evidence" value="ECO:0007669"/>
    <property type="project" value="InterPro"/>
</dbReference>
<sequence length="276" mass="31420">MMVKLKQCLFQRPYRQIRAFSDVTFSLLITILKPLSTNGDIFARILYGDRAVIADHPYFAGFVHCGAAIISERYLITAAHCFEEHSARQRVRQAYVGGETTQNSQIVHIESITLHPEYFKLDGIPFNDVAIIRLRRPLRFSDKVQPVKLPTRMNYNRSRLVFVGRGTDETGNMSRELRRMDVQRLTVNECISLIPQQYHIYVQRYKNELSKINICATRMGNKPGMCFGDSGSPLVQGDVLVGLASYGGQSCAQNRLGFYVNVAFYTPWIKQVTGLN</sequence>
<evidence type="ECO:0000256" key="8">
    <source>
        <dbReference type="RuleBase" id="RU363034"/>
    </source>
</evidence>
<name>A0AAV1IXX4_9NEOP</name>
<dbReference type="PROSITE" id="PS00135">
    <property type="entry name" value="TRYPSIN_SER"/>
    <property type="match status" value="1"/>
</dbReference>
<evidence type="ECO:0000256" key="3">
    <source>
        <dbReference type="ARBA" id="ARBA00023157"/>
    </source>
</evidence>
<evidence type="ECO:0000256" key="7">
    <source>
        <dbReference type="ARBA" id="ARBA00084094"/>
    </source>
</evidence>
<comment type="caution">
    <text evidence="10">The sequence shown here is derived from an EMBL/GenBank/DDBJ whole genome shotgun (WGS) entry which is preliminary data.</text>
</comment>
<keyword evidence="7" id="KW-1205">Fibrinolytic toxin</keyword>
<feature type="domain" description="Peptidase S1" evidence="9">
    <location>
        <begin position="45"/>
        <end position="274"/>
    </location>
</feature>
<keyword evidence="11" id="KW-1185">Reference proteome</keyword>
<dbReference type="InterPro" id="IPR033116">
    <property type="entry name" value="TRYPSIN_SER"/>
</dbReference>
<dbReference type="SMART" id="SM00020">
    <property type="entry name" value="Tryp_SPc"/>
    <property type="match status" value="1"/>
</dbReference>
<dbReference type="InterPro" id="IPR001254">
    <property type="entry name" value="Trypsin_dom"/>
</dbReference>
<dbReference type="GO" id="GO:0005576">
    <property type="term" value="C:extracellular region"/>
    <property type="evidence" value="ECO:0007669"/>
    <property type="project" value="UniProtKB-SubCell"/>
</dbReference>
<proteinExistence type="inferred from homology"/>
<evidence type="ECO:0000256" key="4">
    <source>
        <dbReference type="ARBA" id="ARBA00023240"/>
    </source>
</evidence>
<organism evidence="10 11">
    <name type="scientific">Leptosia nina</name>
    <dbReference type="NCBI Taxonomy" id="320188"/>
    <lineage>
        <taxon>Eukaryota</taxon>
        <taxon>Metazoa</taxon>
        <taxon>Ecdysozoa</taxon>
        <taxon>Arthropoda</taxon>
        <taxon>Hexapoda</taxon>
        <taxon>Insecta</taxon>
        <taxon>Pterygota</taxon>
        <taxon>Neoptera</taxon>
        <taxon>Endopterygota</taxon>
        <taxon>Lepidoptera</taxon>
        <taxon>Glossata</taxon>
        <taxon>Ditrysia</taxon>
        <taxon>Papilionoidea</taxon>
        <taxon>Pieridae</taxon>
        <taxon>Pierinae</taxon>
        <taxon>Leptosia</taxon>
    </lineage>
</organism>
<dbReference type="PROSITE" id="PS00134">
    <property type="entry name" value="TRYPSIN_HIS"/>
    <property type="match status" value="1"/>
</dbReference>
<keyword evidence="2" id="KW-0800">Toxin</keyword>
<protein>
    <recommendedName>
        <fullName evidence="9">Peptidase S1 domain-containing protein</fullName>
    </recommendedName>
</protein>
<dbReference type="InterPro" id="IPR018114">
    <property type="entry name" value="TRYPSIN_HIS"/>
</dbReference>
<accession>A0AAV1IXX4</accession>
<dbReference type="InterPro" id="IPR043504">
    <property type="entry name" value="Peptidase_S1_PA_chymotrypsin"/>
</dbReference>
<comment type="subcellular location">
    <subcellularLocation>
        <location evidence="1">Secreted</location>
        <location evidence="1">Extracellular space</location>
    </subcellularLocation>
</comment>
<dbReference type="FunFam" id="2.40.10.10:FF:000068">
    <property type="entry name" value="transmembrane protease serine 2"/>
    <property type="match status" value="1"/>
</dbReference>
<evidence type="ECO:0000256" key="6">
    <source>
        <dbReference type="ARBA" id="ARBA00055534"/>
    </source>
</evidence>
<evidence type="ECO:0000313" key="11">
    <source>
        <dbReference type="Proteomes" id="UP001497472"/>
    </source>
</evidence>
<dbReference type="PROSITE" id="PS50240">
    <property type="entry name" value="TRYPSIN_DOM"/>
    <property type="match status" value="1"/>
</dbReference>
<evidence type="ECO:0000313" key="10">
    <source>
        <dbReference type="EMBL" id="CAK1541255.1"/>
    </source>
</evidence>
<dbReference type="AlphaFoldDB" id="A0AAV1IXX4"/>
<evidence type="ECO:0000259" key="9">
    <source>
        <dbReference type="PROSITE" id="PS50240"/>
    </source>
</evidence>
<evidence type="ECO:0000256" key="5">
    <source>
        <dbReference type="ARBA" id="ARBA00024195"/>
    </source>
</evidence>
<evidence type="ECO:0000256" key="2">
    <source>
        <dbReference type="ARBA" id="ARBA00022656"/>
    </source>
</evidence>
<comment type="function">
    <text evidence="6">Fibrinolytic activity; shows preferential cleavage of Arg-Gly bonds in all three fibrinogen chains. Contact with the caterpillars causes severe bleeding, due the anticoagulant effect of the protein.</text>
</comment>
<dbReference type="PRINTS" id="PR00722">
    <property type="entry name" value="CHYMOTRYPSIN"/>
</dbReference>
<evidence type="ECO:0000256" key="1">
    <source>
        <dbReference type="ARBA" id="ARBA00004239"/>
    </source>
</evidence>